<dbReference type="SUPFAM" id="SSF52833">
    <property type="entry name" value="Thioredoxin-like"/>
    <property type="match status" value="1"/>
</dbReference>
<gene>
    <name evidence="8" type="ORF">GCM10017083_37110</name>
</gene>
<reference evidence="8" key="2">
    <citation type="submission" date="2020-09" db="EMBL/GenBank/DDBJ databases">
        <authorList>
            <person name="Sun Q."/>
            <person name="Kim S."/>
        </authorList>
    </citation>
    <scope>NUCLEOTIDE SEQUENCE</scope>
    <source>
        <strain evidence="8">KCTC 42651</strain>
    </source>
</reference>
<dbReference type="InterPro" id="IPR006620">
    <property type="entry name" value="Pro_4_hyd_alph"/>
</dbReference>
<feature type="domain" description="Fe2OG dioxygenase" evidence="7">
    <location>
        <begin position="280"/>
        <end position="375"/>
    </location>
</feature>
<keyword evidence="2" id="KW-0479">Metal-binding</keyword>
<accession>A0A918XUW9</accession>
<evidence type="ECO:0000256" key="1">
    <source>
        <dbReference type="ARBA" id="ARBA00001961"/>
    </source>
</evidence>
<evidence type="ECO:0000256" key="3">
    <source>
        <dbReference type="ARBA" id="ARBA00022896"/>
    </source>
</evidence>
<dbReference type="GO" id="GO:0005506">
    <property type="term" value="F:iron ion binding"/>
    <property type="evidence" value="ECO:0007669"/>
    <property type="project" value="InterPro"/>
</dbReference>
<dbReference type="Gene3D" id="2.60.120.620">
    <property type="entry name" value="q2cbj1_9rhob like domain"/>
    <property type="match status" value="1"/>
</dbReference>
<dbReference type="SMART" id="SM00702">
    <property type="entry name" value="P4Hc"/>
    <property type="match status" value="1"/>
</dbReference>
<proteinExistence type="predicted"/>
<dbReference type="GO" id="GO:0016705">
    <property type="term" value="F:oxidoreductase activity, acting on paired donors, with incorporation or reduction of molecular oxygen"/>
    <property type="evidence" value="ECO:0007669"/>
    <property type="project" value="InterPro"/>
</dbReference>
<reference evidence="8" key="1">
    <citation type="journal article" date="2014" name="Int. J. Syst. Evol. Microbiol.">
        <title>Complete genome sequence of Corynebacterium casei LMG S-19264T (=DSM 44701T), isolated from a smear-ripened cheese.</title>
        <authorList>
            <consortium name="US DOE Joint Genome Institute (JGI-PGF)"/>
            <person name="Walter F."/>
            <person name="Albersmeier A."/>
            <person name="Kalinowski J."/>
            <person name="Ruckert C."/>
        </authorList>
    </citation>
    <scope>NUCLEOTIDE SEQUENCE</scope>
    <source>
        <strain evidence="8">KCTC 42651</strain>
    </source>
</reference>
<protein>
    <recommendedName>
        <fullName evidence="7">Fe2OG dioxygenase domain-containing protein</fullName>
    </recommendedName>
</protein>
<keyword evidence="5" id="KW-0560">Oxidoreductase</keyword>
<dbReference type="PROSITE" id="PS51471">
    <property type="entry name" value="FE2OG_OXY"/>
    <property type="match status" value="1"/>
</dbReference>
<dbReference type="InterPro" id="IPR036249">
    <property type="entry name" value="Thioredoxin-like_sf"/>
</dbReference>
<keyword evidence="9" id="KW-1185">Reference proteome</keyword>
<evidence type="ECO:0000259" key="7">
    <source>
        <dbReference type="PROSITE" id="PS51471"/>
    </source>
</evidence>
<dbReference type="EMBL" id="BMZS01000009">
    <property type="protein sequence ID" value="GHD56716.1"/>
    <property type="molecule type" value="Genomic_DNA"/>
</dbReference>
<evidence type="ECO:0000256" key="2">
    <source>
        <dbReference type="ARBA" id="ARBA00022723"/>
    </source>
</evidence>
<comment type="cofactor">
    <cofactor evidence="1">
        <name>L-ascorbate</name>
        <dbReference type="ChEBI" id="CHEBI:38290"/>
    </cofactor>
</comment>
<name>A0A918XUW9_9PROT</name>
<dbReference type="GO" id="GO:0031418">
    <property type="term" value="F:L-ascorbic acid binding"/>
    <property type="evidence" value="ECO:0007669"/>
    <property type="project" value="UniProtKB-KW"/>
</dbReference>
<evidence type="ECO:0000313" key="8">
    <source>
        <dbReference type="EMBL" id="GHD56716.1"/>
    </source>
</evidence>
<evidence type="ECO:0000256" key="5">
    <source>
        <dbReference type="ARBA" id="ARBA00023002"/>
    </source>
</evidence>
<comment type="caution">
    <text evidence="8">The sequence shown here is derived from an EMBL/GenBank/DDBJ whole genome shotgun (WGS) entry which is preliminary data.</text>
</comment>
<dbReference type="Proteomes" id="UP000630353">
    <property type="component" value="Unassembled WGS sequence"/>
</dbReference>
<dbReference type="GO" id="GO:0051213">
    <property type="term" value="F:dioxygenase activity"/>
    <property type="evidence" value="ECO:0007669"/>
    <property type="project" value="UniProtKB-KW"/>
</dbReference>
<evidence type="ECO:0000256" key="4">
    <source>
        <dbReference type="ARBA" id="ARBA00022964"/>
    </source>
</evidence>
<dbReference type="AlphaFoldDB" id="A0A918XUW9"/>
<evidence type="ECO:0000256" key="6">
    <source>
        <dbReference type="ARBA" id="ARBA00023004"/>
    </source>
</evidence>
<keyword evidence="3" id="KW-0847">Vitamin C</keyword>
<evidence type="ECO:0000313" key="9">
    <source>
        <dbReference type="Proteomes" id="UP000630353"/>
    </source>
</evidence>
<organism evidence="8 9">
    <name type="scientific">Thalassobaculum fulvum</name>
    <dbReference type="NCBI Taxonomy" id="1633335"/>
    <lineage>
        <taxon>Bacteria</taxon>
        <taxon>Pseudomonadati</taxon>
        <taxon>Pseudomonadota</taxon>
        <taxon>Alphaproteobacteria</taxon>
        <taxon>Rhodospirillales</taxon>
        <taxon>Thalassobaculaceae</taxon>
        <taxon>Thalassobaculum</taxon>
    </lineage>
</organism>
<keyword evidence="6" id="KW-0408">Iron</keyword>
<dbReference type="InterPro" id="IPR005123">
    <property type="entry name" value="Oxoglu/Fe-dep_dioxygenase_dom"/>
</dbReference>
<keyword evidence="4" id="KW-0223">Dioxygenase</keyword>
<sequence>MQACTGAGARYQFHSHQPRGAGVTVQIQPAAARPETGDIAPRLALRHRSGTPFDAFADEEAGRFQVLVFAGALARPQAAAVLDAFARARDALDELRVHVHLVLPAAEADRATSAPFPVLADPDGSAFRLMGVPAGMGADGAAVLAIAPNCHVLLRLDAGTEGDPAAAVLDRVRPLAEKRKADGVPAIHAPVLVVPDVLSPEDCRKLIGIYAMQGQEFVEPGHNQLQGRTTDCKMRIPEYGRNDRIDHWVCAPQTNNFIDSRLVPRLMPEIHKAFNYRVTRHERYRIACYEGYRGGSQHGHRDNSLPFVAHRRFAVTVNLNADEYEGAELRFPEFSEAAYKTPTGSAIVFSCSLLHEVMAMRSGRRFALLAFLFGEN</sequence>